<evidence type="ECO:0000256" key="1">
    <source>
        <dbReference type="ARBA" id="ARBA00005199"/>
    </source>
</evidence>
<dbReference type="EMBL" id="CP053073">
    <property type="protein sequence ID" value="QJR14071.1"/>
    <property type="molecule type" value="Genomic_DNA"/>
</dbReference>
<dbReference type="InterPro" id="IPR036412">
    <property type="entry name" value="HAD-like_sf"/>
</dbReference>
<dbReference type="PANTHER" id="PTHR43768:SF3">
    <property type="entry name" value="TREHALOSE 6-PHOSPHATE PHOSPHATASE"/>
    <property type="match status" value="1"/>
</dbReference>
<proteinExistence type="inferred from homology"/>
<dbReference type="InterPro" id="IPR003337">
    <property type="entry name" value="Trehalose_PPase"/>
</dbReference>
<keyword evidence="4" id="KW-0479">Metal-binding</keyword>
<dbReference type="GO" id="GO:0004805">
    <property type="term" value="F:trehalose-phosphatase activity"/>
    <property type="evidence" value="ECO:0007669"/>
    <property type="project" value="UniProtKB-EC"/>
</dbReference>
<comment type="function">
    <text evidence="4">Removes the phosphate from trehalose 6-phosphate to produce free trehalose.</text>
</comment>
<dbReference type="RefSeq" id="WP_171160859.1">
    <property type="nucleotide sequence ID" value="NZ_CP053073.1"/>
</dbReference>
<dbReference type="NCBIfam" id="TIGR01484">
    <property type="entry name" value="HAD-SF-IIB"/>
    <property type="match status" value="1"/>
</dbReference>
<dbReference type="InterPro" id="IPR023214">
    <property type="entry name" value="HAD_sf"/>
</dbReference>
<evidence type="ECO:0000313" key="5">
    <source>
        <dbReference type="EMBL" id="QJR14071.1"/>
    </source>
</evidence>
<evidence type="ECO:0000256" key="3">
    <source>
        <dbReference type="ARBA" id="ARBA00022801"/>
    </source>
</evidence>
<dbReference type="NCBIfam" id="TIGR00685">
    <property type="entry name" value="T6PP"/>
    <property type="match status" value="1"/>
</dbReference>
<dbReference type="UniPathway" id="UPA00299"/>
<comment type="catalytic activity">
    <reaction evidence="4">
        <text>alpha,alpha-trehalose 6-phosphate + H2O = alpha,alpha-trehalose + phosphate</text>
        <dbReference type="Rhea" id="RHEA:23420"/>
        <dbReference type="ChEBI" id="CHEBI:15377"/>
        <dbReference type="ChEBI" id="CHEBI:16551"/>
        <dbReference type="ChEBI" id="CHEBI:43474"/>
        <dbReference type="ChEBI" id="CHEBI:58429"/>
        <dbReference type="EC" id="3.1.3.12"/>
    </reaction>
</comment>
<keyword evidence="6" id="KW-1185">Reference proteome</keyword>
<dbReference type="PANTHER" id="PTHR43768">
    <property type="entry name" value="TREHALOSE 6-PHOSPHATE PHOSPHATASE"/>
    <property type="match status" value="1"/>
</dbReference>
<dbReference type="SUPFAM" id="SSF56784">
    <property type="entry name" value="HAD-like"/>
    <property type="match status" value="1"/>
</dbReference>
<dbReference type="GO" id="GO:0046872">
    <property type="term" value="F:metal ion binding"/>
    <property type="evidence" value="ECO:0007669"/>
    <property type="project" value="UniProtKB-KW"/>
</dbReference>
<dbReference type="GO" id="GO:0005992">
    <property type="term" value="P:trehalose biosynthetic process"/>
    <property type="evidence" value="ECO:0007669"/>
    <property type="project" value="UniProtKB-UniPathway"/>
</dbReference>
<dbReference type="Proteomes" id="UP000503096">
    <property type="component" value="Chromosome"/>
</dbReference>
<evidence type="ECO:0000256" key="4">
    <source>
        <dbReference type="RuleBase" id="RU361117"/>
    </source>
</evidence>
<keyword evidence="4" id="KW-0460">Magnesium</keyword>
<protein>
    <recommendedName>
        <fullName evidence="4">Trehalose 6-phosphate phosphatase</fullName>
        <ecNumber evidence="4">3.1.3.12</ecNumber>
    </recommendedName>
</protein>
<evidence type="ECO:0000256" key="2">
    <source>
        <dbReference type="ARBA" id="ARBA00008770"/>
    </source>
</evidence>
<dbReference type="CDD" id="cd01627">
    <property type="entry name" value="HAD_TPP"/>
    <property type="match status" value="1"/>
</dbReference>
<organism evidence="5 6">
    <name type="scientific">Usitatibacter palustris</name>
    <dbReference type="NCBI Taxonomy" id="2732487"/>
    <lineage>
        <taxon>Bacteria</taxon>
        <taxon>Pseudomonadati</taxon>
        <taxon>Pseudomonadota</taxon>
        <taxon>Betaproteobacteria</taxon>
        <taxon>Nitrosomonadales</taxon>
        <taxon>Usitatibacteraceae</taxon>
        <taxon>Usitatibacter</taxon>
    </lineage>
</organism>
<dbReference type="InParanoid" id="A0A6M4H3A1"/>
<accession>A0A6M4H3A1</accession>
<gene>
    <name evidence="5" type="primary">otsB</name>
    <name evidence="5" type="ORF">DSM104440_00864</name>
</gene>
<dbReference type="KEGG" id="upl:DSM104440_00864"/>
<sequence>MTVPDPQPGWALFLDVDGTLVDLAGHPAAVRVEPGLRGLLENLRDATGGALALVSGRSIADLDRLFAPLELPAAGQHGAEVRTGRVAALPAGPRRAAFDHVAAALDAVVHANPGFVLEDKGSNFALHYRDRPGHAADAEAAIKRAAHELGDDYEVISGHYVYEAKPAAHNKGTAVLQLMREAPFAGRIPVFVGDDRTDEDGFEAVARLGGHSVKIGDGPTRARWRVPDAQAARHWLEDYARRFAHAAGAS</sequence>
<dbReference type="FunCoup" id="A0A6M4H3A1">
    <property type="interactions" value="60"/>
</dbReference>
<reference evidence="5 6" key="1">
    <citation type="submission" date="2020-04" db="EMBL/GenBank/DDBJ databases">
        <title>Usitatibacter rugosus gen. nov., sp. nov. and Usitatibacter palustris sp. nov., novel members of Usitatibacteraceae fam. nov. within the order Nitrosomonadales isolated from soil.</title>
        <authorList>
            <person name="Huber K.J."/>
            <person name="Neumann-Schaal M."/>
            <person name="Geppert A."/>
            <person name="Luckner M."/>
            <person name="Wanner G."/>
            <person name="Overmann J."/>
        </authorList>
    </citation>
    <scope>NUCLEOTIDE SEQUENCE [LARGE SCALE GENOMIC DNA]</scope>
    <source>
        <strain evidence="5 6">Swamp67</strain>
    </source>
</reference>
<dbReference type="Pfam" id="PF02358">
    <property type="entry name" value="Trehalose_PPase"/>
    <property type="match status" value="1"/>
</dbReference>
<comment type="pathway">
    <text evidence="1 4">Glycan biosynthesis; trehalose biosynthesis.</text>
</comment>
<comment type="cofactor">
    <cofactor evidence="4">
        <name>Mg(2+)</name>
        <dbReference type="ChEBI" id="CHEBI:18420"/>
    </cofactor>
</comment>
<name>A0A6M4H3A1_9PROT</name>
<dbReference type="Gene3D" id="3.30.70.1020">
    <property type="entry name" value="Trehalose-6-phosphate phosphatase related protein, domain 2"/>
    <property type="match status" value="1"/>
</dbReference>
<keyword evidence="3 4" id="KW-0378">Hydrolase</keyword>
<dbReference type="InterPro" id="IPR044651">
    <property type="entry name" value="OTSB-like"/>
</dbReference>
<comment type="similarity">
    <text evidence="2 4">Belongs to the trehalose phosphatase family.</text>
</comment>
<dbReference type="AlphaFoldDB" id="A0A6M4H3A1"/>
<evidence type="ECO:0000313" key="6">
    <source>
        <dbReference type="Proteomes" id="UP000503096"/>
    </source>
</evidence>
<dbReference type="EC" id="3.1.3.12" evidence="4"/>
<dbReference type="InterPro" id="IPR006379">
    <property type="entry name" value="HAD-SF_hydro_IIB"/>
</dbReference>
<dbReference type="Gene3D" id="3.40.50.1000">
    <property type="entry name" value="HAD superfamily/HAD-like"/>
    <property type="match status" value="1"/>
</dbReference>